<keyword evidence="3" id="KW-1185">Reference proteome</keyword>
<protein>
    <submittedName>
        <fullName evidence="2">Uncharacterized protein</fullName>
    </submittedName>
</protein>
<accession>A0AAV1STY4</accession>
<dbReference type="Proteomes" id="UP001314170">
    <property type="component" value="Unassembled WGS sequence"/>
</dbReference>
<dbReference type="AlphaFoldDB" id="A0AAV1STY4"/>
<feature type="compositionally biased region" description="Basic and acidic residues" evidence="1">
    <location>
        <begin position="9"/>
        <end position="20"/>
    </location>
</feature>
<sequence>MSVAKRKNLGKDATESRSNDTELASCNLISSDPKSDLKFPQPQQTNAYAHAYEAVQLDR</sequence>
<gene>
    <name evidence="2" type="ORF">DCAF_LOCUS27413</name>
</gene>
<feature type="region of interest" description="Disordered" evidence="1">
    <location>
        <begin position="1"/>
        <end position="43"/>
    </location>
</feature>
<feature type="compositionally biased region" description="Polar residues" evidence="1">
    <location>
        <begin position="21"/>
        <end position="32"/>
    </location>
</feature>
<evidence type="ECO:0000313" key="2">
    <source>
        <dbReference type="EMBL" id="CAK7357129.1"/>
    </source>
</evidence>
<organism evidence="2 3">
    <name type="scientific">Dovyalis caffra</name>
    <dbReference type="NCBI Taxonomy" id="77055"/>
    <lineage>
        <taxon>Eukaryota</taxon>
        <taxon>Viridiplantae</taxon>
        <taxon>Streptophyta</taxon>
        <taxon>Embryophyta</taxon>
        <taxon>Tracheophyta</taxon>
        <taxon>Spermatophyta</taxon>
        <taxon>Magnoliopsida</taxon>
        <taxon>eudicotyledons</taxon>
        <taxon>Gunneridae</taxon>
        <taxon>Pentapetalae</taxon>
        <taxon>rosids</taxon>
        <taxon>fabids</taxon>
        <taxon>Malpighiales</taxon>
        <taxon>Salicaceae</taxon>
        <taxon>Flacourtieae</taxon>
        <taxon>Dovyalis</taxon>
    </lineage>
</organism>
<evidence type="ECO:0000256" key="1">
    <source>
        <dbReference type="SAM" id="MobiDB-lite"/>
    </source>
</evidence>
<reference evidence="2 3" key="1">
    <citation type="submission" date="2024-01" db="EMBL/GenBank/DDBJ databases">
        <authorList>
            <person name="Waweru B."/>
        </authorList>
    </citation>
    <scope>NUCLEOTIDE SEQUENCE [LARGE SCALE GENOMIC DNA]</scope>
</reference>
<name>A0AAV1STY4_9ROSI</name>
<proteinExistence type="predicted"/>
<dbReference type="EMBL" id="CAWUPB010001197">
    <property type="protein sequence ID" value="CAK7357129.1"/>
    <property type="molecule type" value="Genomic_DNA"/>
</dbReference>
<evidence type="ECO:0000313" key="3">
    <source>
        <dbReference type="Proteomes" id="UP001314170"/>
    </source>
</evidence>
<comment type="caution">
    <text evidence="2">The sequence shown here is derived from an EMBL/GenBank/DDBJ whole genome shotgun (WGS) entry which is preliminary data.</text>
</comment>